<evidence type="ECO:0000313" key="2">
    <source>
        <dbReference type="Proteomes" id="UP001497444"/>
    </source>
</evidence>
<gene>
    <name evidence="1" type="ORF">CSSPJE1EN1_LOCUS18914</name>
</gene>
<organism evidence="1 2">
    <name type="scientific">Sphagnum jensenii</name>
    <dbReference type="NCBI Taxonomy" id="128206"/>
    <lineage>
        <taxon>Eukaryota</taxon>
        <taxon>Viridiplantae</taxon>
        <taxon>Streptophyta</taxon>
        <taxon>Embryophyta</taxon>
        <taxon>Bryophyta</taxon>
        <taxon>Sphagnophytina</taxon>
        <taxon>Sphagnopsida</taxon>
        <taxon>Sphagnales</taxon>
        <taxon>Sphagnaceae</taxon>
        <taxon>Sphagnum</taxon>
    </lineage>
</organism>
<name>A0ABP0X4S1_9BRYO</name>
<protein>
    <submittedName>
        <fullName evidence="1">Uncharacterized protein</fullName>
    </submittedName>
</protein>
<reference evidence="1" key="1">
    <citation type="submission" date="2024-02" db="EMBL/GenBank/DDBJ databases">
        <authorList>
            <consortium name="ELIXIR-Norway"/>
            <consortium name="Elixir Norway"/>
        </authorList>
    </citation>
    <scope>NUCLEOTIDE SEQUENCE</scope>
</reference>
<dbReference type="EMBL" id="OZ020100">
    <property type="protein sequence ID" value="CAK9273436.1"/>
    <property type="molecule type" value="Genomic_DNA"/>
</dbReference>
<accession>A0ABP0X4S1</accession>
<sequence>MDCVVEGIIEAKHVDALEVLLQGLCGSHRESVKVHEICLKTGPNLRTVPSEVHPLVFVKPTRTCSERMACRGCNERGRS</sequence>
<proteinExistence type="predicted"/>
<dbReference type="Proteomes" id="UP001497444">
    <property type="component" value="Chromosome 5"/>
</dbReference>
<keyword evidence="2" id="KW-1185">Reference proteome</keyword>
<evidence type="ECO:0000313" key="1">
    <source>
        <dbReference type="EMBL" id="CAK9273436.1"/>
    </source>
</evidence>